<dbReference type="SUPFAM" id="SSF56784">
    <property type="entry name" value="HAD-like"/>
    <property type="match status" value="1"/>
</dbReference>
<dbReference type="SFLD" id="SFLDG01124">
    <property type="entry name" value="C0.1:_RNA_Pol_CTD_Phosphatase"/>
    <property type="match status" value="1"/>
</dbReference>
<evidence type="ECO:0000256" key="8">
    <source>
        <dbReference type="SAM" id="MobiDB-lite"/>
    </source>
</evidence>
<keyword evidence="2" id="KW-0378">Hydrolase</keyword>
<evidence type="ECO:0000256" key="7">
    <source>
        <dbReference type="PIRSR" id="PIRSR640078-3"/>
    </source>
</evidence>
<comment type="catalytic activity">
    <reaction evidence="5">
        <text>O-phospho-L-threonyl-[protein] + H2O = L-threonyl-[protein] + phosphate</text>
        <dbReference type="Rhea" id="RHEA:47004"/>
        <dbReference type="Rhea" id="RHEA-COMP:11060"/>
        <dbReference type="Rhea" id="RHEA-COMP:11605"/>
        <dbReference type="ChEBI" id="CHEBI:15377"/>
        <dbReference type="ChEBI" id="CHEBI:30013"/>
        <dbReference type="ChEBI" id="CHEBI:43474"/>
        <dbReference type="ChEBI" id="CHEBI:61977"/>
        <dbReference type="EC" id="3.1.3.16"/>
    </reaction>
</comment>
<dbReference type="SFLD" id="SFLDS00003">
    <property type="entry name" value="Haloacid_Dehalogenase"/>
    <property type="match status" value="1"/>
</dbReference>
<reference evidence="10 11" key="1">
    <citation type="submission" date="2022-11" db="EMBL/GenBank/DDBJ databases">
        <title>Whole genome sequence of Eschrichtius robustus ER-17-0199.</title>
        <authorList>
            <person name="Bruniche-Olsen A."/>
            <person name="Black A.N."/>
            <person name="Fields C.J."/>
            <person name="Walden K."/>
            <person name="Dewoody J.A."/>
        </authorList>
    </citation>
    <scope>NUCLEOTIDE SEQUENCE [LARGE SCALE GENOMIC DNA]</scope>
    <source>
        <strain evidence="10">ER-17-0199</strain>
        <tissue evidence="10">Blubber</tissue>
    </source>
</reference>
<evidence type="ECO:0000256" key="4">
    <source>
        <dbReference type="ARBA" id="ARBA00047761"/>
    </source>
</evidence>
<dbReference type="InterPro" id="IPR011948">
    <property type="entry name" value="Dullard_phosphatase"/>
</dbReference>
<dbReference type="Proteomes" id="UP001159641">
    <property type="component" value="Unassembled WGS sequence"/>
</dbReference>
<evidence type="ECO:0000256" key="1">
    <source>
        <dbReference type="ARBA" id="ARBA00013081"/>
    </source>
</evidence>
<dbReference type="InterPro" id="IPR004274">
    <property type="entry name" value="FCP1_dom"/>
</dbReference>
<evidence type="ECO:0000256" key="3">
    <source>
        <dbReference type="ARBA" id="ARBA00022912"/>
    </source>
</evidence>
<accession>A0AB34H3E9</accession>
<feature type="domain" description="FCP1 homology" evidence="9">
    <location>
        <begin position="286"/>
        <end position="444"/>
    </location>
</feature>
<dbReference type="EMBL" id="JAIQCJ010001959">
    <property type="protein sequence ID" value="KAJ8786798.1"/>
    <property type="molecule type" value="Genomic_DNA"/>
</dbReference>
<keyword evidence="3" id="KW-0904">Protein phosphatase</keyword>
<evidence type="ECO:0000259" key="9">
    <source>
        <dbReference type="PROSITE" id="PS50969"/>
    </source>
</evidence>
<feature type="compositionally biased region" description="Gly residues" evidence="8">
    <location>
        <begin position="65"/>
        <end position="76"/>
    </location>
</feature>
<comment type="caution">
    <text evidence="10">The sequence shown here is derived from an EMBL/GenBank/DDBJ whole genome shotgun (WGS) entry which is preliminary data.</text>
</comment>
<evidence type="ECO:0000313" key="10">
    <source>
        <dbReference type="EMBL" id="KAJ8786798.1"/>
    </source>
</evidence>
<dbReference type="Pfam" id="PF03031">
    <property type="entry name" value="NIF"/>
    <property type="match status" value="1"/>
</dbReference>
<sequence length="460" mass="49633">MEHGSIITQARREDALVLTKQDLPGLRVGDSDPTPYSIRPCDLPEAAQAAVGDGVRRDLGPSSPPGGGGGRGGGGAELWLTDLVRLRPCARPGTSARGTLARPSPAAFAEQTSATPRPGRSPSLPRCASPGPSPHTQSRVCLARDWCPWLHNSPDGIRPGVFLNRAAKKCEFSVGSGSRPLPSCGSVSALASVAAVARSSVSFGVVPPSWSEGLRQPSNWVLNGSPITSSAGAASVQHVGQSSSSTELSAYKEEANTIAKSDLLQCLQYQFYQIPGTCLLPEVTEEDQGRICVVIDLDETLVHSSFKPINNADFIVPVEIEGTTHQVYVLKRPYVDEFLRRMGELFECVLFTASLAKYADPVTDLLDRCGVFRARLFRESCVFHQGCYVKDLSRLGRDLRKTLILDNSPASYIFHPENAVPVQSWFDDMADTELLNLIPIFEELSAAEDVYTSLGQLRAP</sequence>
<dbReference type="NCBIfam" id="TIGR02251">
    <property type="entry name" value="HIF-SF_euk"/>
    <property type="match status" value="1"/>
</dbReference>
<dbReference type="EC" id="3.1.3.16" evidence="1"/>
<dbReference type="AlphaFoldDB" id="A0AB34H3E9"/>
<protein>
    <recommendedName>
        <fullName evidence="1">protein-serine/threonine phosphatase</fullName>
        <ecNumber evidence="1">3.1.3.16</ecNumber>
    </recommendedName>
</protein>
<dbReference type="GO" id="GO:0008420">
    <property type="term" value="F:RNA polymerase II CTD heptapeptide repeat phosphatase activity"/>
    <property type="evidence" value="ECO:0007669"/>
    <property type="project" value="InterPro"/>
</dbReference>
<proteinExistence type="predicted"/>
<dbReference type="InterPro" id="IPR023214">
    <property type="entry name" value="HAD_sf"/>
</dbReference>
<name>A0AB34H3E9_ESCRO</name>
<keyword evidence="11" id="KW-1185">Reference proteome</keyword>
<evidence type="ECO:0000256" key="6">
    <source>
        <dbReference type="PIRSR" id="PIRSR640078-1"/>
    </source>
</evidence>
<evidence type="ECO:0000256" key="5">
    <source>
        <dbReference type="ARBA" id="ARBA00048336"/>
    </source>
</evidence>
<gene>
    <name evidence="10" type="ORF">J1605_023456</name>
</gene>
<feature type="active site" description="4-aspartylphosphate intermediate" evidence="6">
    <location>
        <position position="296"/>
    </location>
</feature>
<dbReference type="FunFam" id="3.40.50.1000:FF:000013">
    <property type="entry name" value="Carboxy-terminal domain RNA polymerase II polypeptide A small"/>
    <property type="match status" value="1"/>
</dbReference>
<feature type="site" description="Transition state stabilizer" evidence="7">
    <location>
        <position position="390"/>
    </location>
</feature>
<evidence type="ECO:0000256" key="2">
    <source>
        <dbReference type="ARBA" id="ARBA00022801"/>
    </source>
</evidence>
<dbReference type="CDD" id="cd07521">
    <property type="entry name" value="HAD_FCP1-like"/>
    <property type="match status" value="1"/>
</dbReference>
<feature type="site" description="Transition state stabilizer" evidence="7">
    <location>
        <position position="352"/>
    </location>
</feature>
<dbReference type="PROSITE" id="PS50969">
    <property type="entry name" value="FCP1"/>
    <property type="match status" value="1"/>
</dbReference>
<feature type="region of interest" description="Disordered" evidence="8">
    <location>
        <begin position="54"/>
        <end position="76"/>
    </location>
</feature>
<organism evidence="10 11">
    <name type="scientific">Eschrichtius robustus</name>
    <name type="common">California gray whale</name>
    <name type="synonym">Eschrichtius gibbosus</name>
    <dbReference type="NCBI Taxonomy" id="9764"/>
    <lineage>
        <taxon>Eukaryota</taxon>
        <taxon>Metazoa</taxon>
        <taxon>Chordata</taxon>
        <taxon>Craniata</taxon>
        <taxon>Vertebrata</taxon>
        <taxon>Euteleostomi</taxon>
        <taxon>Mammalia</taxon>
        <taxon>Eutheria</taxon>
        <taxon>Laurasiatheria</taxon>
        <taxon>Artiodactyla</taxon>
        <taxon>Whippomorpha</taxon>
        <taxon>Cetacea</taxon>
        <taxon>Mysticeti</taxon>
        <taxon>Eschrichtiidae</taxon>
        <taxon>Eschrichtius</taxon>
    </lineage>
</organism>
<dbReference type="Gene3D" id="3.40.50.1000">
    <property type="entry name" value="HAD superfamily/HAD-like"/>
    <property type="match status" value="1"/>
</dbReference>
<dbReference type="PANTHER" id="PTHR12210">
    <property type="entry name" value="DULLARD PROTEIN PHOSPHATASE"/>
    <property type="match status" value="1"/>
</dbReference>
<comment type="catalytic activity">
    <reaction evidence="4">
        <text>O-phospho-L-seryl-[protein] + H2O = L-seryl-[protein] + phosphate</text>
        <dbReference type="Rhea" id="RHEA:20629"/>
        <dbReference type="Rhea" id="RHEA-COMP:9863"/>
        <dbReference type="Rhea" id="RHEA-COMP:11604"/>
        <dbReference type="ChEBI" id="CHEBI:15377"/>
        <dbReference type="ChEBI" id="CHEBI:29999"/>
        <dbReference type="ChEBI" id="CHEBI:43474"/>
        <dbReference type="ChEBI" id="CHEBI:83421"/>
        <dbReference type="EC" id="3.1.3.16"/>
    </reaction>
</comment>
<dbReference type="InterPro" id="IPR036412">
    <property type="entry name" value="HAD-like_sf"/>
</dbReference>
<dbReference type="InterPro" id="IPR050365">
    <property type="entry name" value="TIM50"/>
</dbReference>
<dbReference type="InterPro" id="IPR040078">
    <property type="entry name" value="RNA_Pol_CTD_Phosphatase"/>
</dbReference>
<evidence type="ECO:0000313" key="11">
    <source>
        <dbReference type="Proteomes" id="UP001159641"/>
    </source>
</evidence>
<feature type="region of interest" description="Disordered" evidence="8">
    <location>
        <begin position="91"/>
        <end position="135"/>
    </location>
</feature>
<feature type="region of interest" description="Disordered" evidence="8">
    <location>
        <begin position="22"/>
        <end position="42"/>
    </location>
</feature>
<dbReference type="SMART" id="SM00577">
    <property type="entry name" value="CPDc"/>
    <property type="match status" value="1"/>
</dbReference>
<feature type="active site" description="Proton donor" evidence="6">
    <location>
        <position position="298"/>
    </location>
</feature>